<sequence>MGQTSAFPGCRCRIKLLSVSAFLGRESRRRGSGCFPLLRPTGAATPRSAERHNKTTSRPTHNTLPGTAPPRTAGPMGTAPLSASTSELARRARLMNIHERAIALFRVLPVSEKGRKAEENISYPRLIPGVGKIDEKNKLDQNEDEGSHNSEIKPHCEMKKKHS</sequence>
<gene>
    <name evidence="2" type="ORF">EYF80_013542</name>
</gene>
<dbReference type="AlphaFoldDB" id="A0A4Z2IFR0"/>
<keyword evidence="3" id="KW-1185">Reference proteome</keyword>
<dbReference type="Proteomes" id="UP000314294">
    <property type="component" value="Unassembled WGS sequence"/>
</dbReference>
<evidence type="ECO:0000313" key="2">
    <source>
        <dbReference type="EMBL" id="TNN76254.1"/>
    </source>
</evidence>
<feature type="compositionally biased region" description="Polar residues" evidence="1">
    <location>
        <begin position="56"/>
        <end position="65"/>
    </location>
</feature>
<reference evidence="2 3" key="1">
    <citation type="submission" date="2019-03" db="EMBL/GenBank/DDBJ databases">
        <title>First draft genome of Liparis tanakae, snailfish: a comprehensive survey of snailfish specific genes.</title>
        <authorList>
            <person name="Kim W."/>
            <person name="Song I."/>
            <person name="Jeong J.-H."/>
            <person name="Kim D."/>
            <person name="Kim S."/>
            <person name="Ryu S."/>
            <person name="Song J.Y."/>
            <person name="Lee S.K."/>
        </authorList>
    </citation>
    <scope>NUCLEOTIDE SEQUENCE [LARGE SCALE GENOMIC DNA]</scope>
    <source>
        <tissue evidence="2">Muscle</tissue>
    </source>
</reference>
<feature type="region of interest" description="Disordered" evidence="1">
    <location>
        <begin position="132"/>
        <end position="163"/>
    </location>
</feature>
<evidence type="ECO:0000313" key="3">
    <source>
        <dbReference type="Proteomes" id="UP000314294"/>
    </source>
</evidence>
<organism evidence="2 3">
    <name type="scientific">Liparis tanakae</name>
    <name type="common">Tanaka's snailfish</name>
    <dbReference type="NCBI Taxonomy" id="230148"/>
    <lineage>
        <taxon>Eukaryota</taxon>
        <taxon>Metazoa</taxon>
        <taxon>Chordata</taxon>
        <taxon>Craniata</taxon>
        <taxon>Vertebrata</taxon>
        <taxon>Euteleostomi</taxon>
        <taxon>Actinopterygii</taxon>
        <taxon>Neopterygii</taxon>
        <taxon>Teleostei</taxon>
        <taxon>Neoteleostei</taxon>
        <taxon>Acanthomorphata</taxon>
        <taxon>Eupercaria</taxon>
        <taxon>Perciformes</taxon>
        <taxon>Cottioidei</taxon>
        <taxon>Cottales</taxon>
        <taxon>Liparidae</taxon>
        <taxon>Liparis</taxon>
    </lineage>
</organism>
<comment type="caution">
    <text evidence="2">The sequence shown here is derived from an EMBL/GenBank/DDBJ whole genome shotgun (WGS) entry which is preliminary data.</text>
</comment>
<proteinExistence type="predicted"/>
<accession>A0A4Z2IFR0</accession>
<protein>
    <submittedName>
        <fullName evidence="2">Uncharacterized protein</fullName>
    </submittedName>
</protein>
<dbReference type="EMBL" id="SRLO01000095">
    <property type="protein sequence ID" value="TNN76254.1"/>
    <property type="molecule type" value="Genomic_DNA"/>
</dbReference>
<feature type="compositionally biased region" description="Basic and acidic residues" evidence="1">
    <location>
        <begin position="132"/>
        <end position="157"/>
    </location>
</feature>
<name>A0A4Z2IFR0_9TELE</name>
<evidence type="ECO:0000256" key="1">
    <source>
        <dbReference type="SAM" id="MobiDB-lite"/>
    </source>
</evidence>
<feature type="region of interest" description="Disordered" evidence="1">
    <location>
        <begin position="33"/>
        <end position="85"/>
    </location>
</feature>